<reference evidence="4" key="1">
    <citation type="journal article" date="2014" name="Science">
        <title>Ancient hybridizations among the ancestral genomes of bread wheat.</title>
        <authorList>
            <consortium name="International Wheat Genome Sequencing Consortium,"/>
            <person name="Marcussen T."/>
            <person name="Sandve S.R."/>
            <person name="Heier L."/>
            <person name="Spannagl M."/>
            <person name="Pfeifer M."/>
            <person name="Jakobsen K.S."/>
            <person name="Wulff B.B."/>
            <person name="Steuernagel B."/>
            <person name="Mayer K.F."/>
            <person name="Olsen O.A."/>
        </authorList>
    </citation>
    <scope>NUCLEOTIDE SEQUENCE [LARGE SCALE GENOMIC DNA]</scope>
    <source>
        <strain evidence="4">cv. AL8/78</strain>
    </source>
</reference>
<dbReference type="AlphaFoldDB" id="A0A452XN65"/>
<reference evidence="4" key="2">
    <citation type="journal article" date="2017" name="Nat. Plants">
        <title>The Aegilops tauschii genome reveals multiple impacts of transposons.</title>
        <authorList>
            <person name="Zhao G."/>
            <person name="Zou C."/>
            <person name="Li K."/>
            <person name="Wang K."/>
            <person name="Li T."/>
            <person name="Gao L."/>
            <person name="Zhang X."/>
            <person name="Wang H."/>
            <person name="Yang Z."/>
            <person name="Liu X."/>
            <person name="Jiang W."/>
            <person name="Mao L."/>
            <person name="Kong X."/>
            <person name="Jiao Y."/>
            <person name="Jia J."/>
        </authorList>
    </citation>
    <scope>NUCLEOTIDE SEQUENCE [LARGE SCALE GENOMIC DNA]</scope>
    <source>
        <strain evidence="4">cv. AL8/78</strain>
    </source>
</reference>
<protein>
    <recommendedName>
        <fullName evidence="2">Plastocyanin-like domain-containing protein</fullName>
    </recommendedName>
</protein>
<keyword evidence="4" id="KW-1185">Reference proteome</keyword>
<dbReference type="Gene3D" id="2.60.40.420">
    <property type="entry name" value="Cupredoxins - blue copper proteins"/>
    <property type="match status" value="1"/>
</dbReference>
<comment type="similarity">
    <text evidence="1">Belongs to the multicopper oxidase family.</text>
</comment>
<feature type="domain" description="Plastocyanin-like" evidence="2">
    <location>
        <begin position="39"/>
        <end position="121"/>
    </location>
</feature>
<accession>A0A452XN65</accession>
<dbReference type="InterPro" id="IPR008972">
    <property type="entry name" value="Cupredoxin"/>
</dbReference>
<dbReference type="SUPFAM" id="SSF49503">
    <property type="entry name" value="Cupredoxins"/>
    <property type="match status" value="1"/>
</dbReference>
<dbReference type="Pfam" id="PF07732">
    <property type="entry name" value="Cu-oxidase_3"/>
    <property type="match status" value="1"/>
</dbReference>
<evidence type="ECO:0000313" key="3">
    <source>
        <dbReference type="EnsemblPlants" id="AET1Gv20073700.3"/>
    </source>
</evidence>
<reference evidence="3" key="3">
    <citation type="journal article" date="2017" name="Nature">
        <title>Genome sequence of the progenitor of the wheat D genome Aegilops tauschii.</title>
        <authorList>
            <person name="Luo M.C."/>
            <person name="Gu Y.Q."/>
            <person name="Puiu D."/>
            <person name="Wang H."/>
            <person name="Twardziok S.O."/>
            <person name="Deal K.R."/>
            <person name="Huo N."/>
            <person name="Zhu T."/>
            <person name="Wang L."/>
            <person name="Wang Y."/>
            <person name="McGuire P.E."/>
            <person name="Liu S."/>
            <person name="Long H."/>
            <person name="Ramasamy R.K."/>
            <person name="Rodriguez J.C."/>
            <person name="Van S.L."/>
            <person name="Yuan L."/>
            <person name="Wang Z."/>
            <person name="Xia Z."/>
            <person name="Xiao L."/>
            <person name="Anderson O.D."/>
            <person name="Ouyang S."/>
            <person name="Liang Y."/>
            <person name="Zimin A.V."/>
            <person name="Pertea G."/>
            <person name="Qi P."/>
            <person name="Bennetzen J.L."/>
            <person name="Dai X."/>
            <person name="Dawson M.W."/>
            <person name="Muller H.G."/>
            <person name="Kugler K."/>
            <person name="Rivarola-Duarte L."/>
            <person name="Spannagl M."/>
            <person name="Mayer K.F.X."/>
            <person name="Lu F.H."/>
            <person name="Bevan M.W."/>
            <person name="Leroy P."/>
            <person name="Li P."/>
            <person name="You F.M."/>
            <person name="Sun Q."/>
            <person name="Liu Z."/>
            <person name="Lyons E."/>
            <person name="Wicker T."/>
            <person name="Salzberg S.L."/>
            <person name="Devos K.M."/>
            <person name="Dvorak J."/>
        </authorList>
    </citation>
    <scope>NUCLEOTIDE SEQUENCE [LARGE SCALE GENOMIC DNA]</scope>
    <source>
        <strain evidence="3">cv. AL8/78</strain>
    </source>
</reference>
<sequence length="258" mass="27747">DPIVSERGGGAATTYSFQAMRGDPELRQAMELESPGRQPTTNGQATSATFHAVRGDTVLITVAVDNPLLARSVAIQWHGTRETGTPAAHSIEGHTLTYNFVADRPGTFTYCARYGRNRAATFTDAQGREAWPSAGDRARADAGHRVRVPRSYAGPSACRRTPTGEQELVYVRGGRDHACVEAQLMAGNTTIYLNDEGPVVRFLRWSAVGLTAAALWVSAVCGGRCDPVMRCRGDGPLDVRFIGRANPHVSRAPSFPPP</sequence>
<dbReference type="Proteomes" id="UP000015105">
    <property type="component" value="Chromosome 1D"/>
</dbReference>
<reference evidence="3" key="5">
    <citation type="journal article" date="2021" name="G3 (Bethesda)">
        <title>Aegilops tauschii genome assembly Aet v5.0 features greater sequence contiguity and improved annotation.</title>
        <authorList>
            <person name="Wang L."/>
            <person name="Zhu T."/>
            <person name="Rodriguez J.C."/>
            <person name="Deal K.R."/>
            <person name="Dubcovsky J."/>
            <person name="McGuire P.E."/>
            <person name="Lux T."/>
            <person name="Spannagl M."/>
            <person name="Mayer K.F.X."/>
            <person name="Baldrich P."/>
            <person name="Meyers B.C."/>
            <person name="Huo N."/>
            <person name="Gu Y.Q."/>
            <person name="Zhou H."/>
            <person name="Devos K.M."/>
            <person name="Bennetzen J.L."/>
            <person name="Unver T."/>
            <person name="Budak H."/>
            <person name="Gulick P.J."/>
            <person name="Galiba G."/>
            <person name="Kalapos B."/>
            <person name="Nelson D.R."/>
            <person name="Li P."/>
            <person name="You F.M."/>
            <person name="Luo M.C."/>
            <person name="Dvorak J."/>
        </authorList>
    </citation>
    <scope>NUCLEOTIDE SEQUENCE [LARGE SCALE GENOMIC DNA]</scope>
    <source>
        <strain evidence="3">cv. AL8/78</strain>
    </source>
</reference>
<proteinExistence type="inferred from homology"/>
<organism evidence="3 4">
    <name type="scientific">Aegilops tauschii subsp. strangulata</name>
    <name type="common">Goatgrass</name>
    <dbReference type="NCBI Taxonomy" id="200361"/>
    <lineage>
        <taxon>Eukaryota</taxon>
        <taxon>Viridiplantae</taxon>
        <taxon>Streptophyta</taxon>
        <taxon>Embryophyta</taxon>
        <taxon>Tracheophyta</taxon>
        <taxon>Spermatophyta</taxon>
        <taxon>Magnoliopsida</taxon>
        <taxon>Liliopsida</taxon>
        <taxon>Poales</taxon>
        <taxon>Poaceae</taxon>
        <taxon>BOP clade</taxon>
        <taxon>Pooideae</taxon>
        <taxon>Triticodae</taxon>
        <taxon>Triticeae</taxon>
        <taxon>Triticinae</taxon>
        <taxon>Aegilops</taxon>
    </lineage>
</organism>
<evidence type="ECO:0000313" key="4">
    <source>
        <dbReference type="Proteomes" id="UP000015105"/>
    </source>
</evidence>
<dbReference type="EnsemblPlants" id="AET1Gv20073700.3">
    <property type="protein sequence ID" value="AET1Gv20073700.3"/>
    <property type="gene ID" value="AET1Gv20073700"/>
</dbReference>
<evidence type="ECO:0000259" key="2">
    <source>
        <dbReference type="Pfam" id="PF07732"/>
    </source>
</evidence>
<dbReference type="STRING" id="200361.A0A452XN65"/>
<reference evidence="3" key="4">
    <citation type="submission" date="2019-03" db="UniProtKB">
        <authorList>
            <consortium name="EnsemblPlants"/>
        </authorList>
    </citation>
    <scope>IDENTIFICATION</scope>
</reference>
<dbReference type="InterPro" id="IPR011707">
    <property type="entry name" value="Cu-oxidase-like_N"/>
</dbReference>
<dbReference type="Gramene" id="AET1Gv20073700.3">
    <property type="protein sequence ID" value="AET1Gv20073700.3"/>
    <property type="gene ID" value="AET1Gv20073700"/>
</dbReference>
<dbReference type="GO" id="GO:0005507">
    <property type="term" value="F:copper ion binding"/>
    <property type="evidence" value="ECO:0007669"/>
    <property type="project" value="InterPro"/>
</dbReference>
<name>A0A452XN65_AEGTS</name>
<evidence type="ECO:0000256" key="1">
    <source>
        <dbReference type="ARBA" id="ARBA00010609"/>
    </source>
</evidence>